<dbReference type="EMBL" id="JBEDUW010000001">
    <property type="protein sequence ID" value="KAK9949536.1"/>
    <property type="molecule type" value="Genomic_DNA"/>
</dbReference>
<dbReference type="InterPro" id="IPR001353">
    <property type="entry name" value="Proteasome_sua/b"/>
</dbReference>
<evidence type="ECO:0000256" key="1">
    <source>
        <dbReference type="ARBA" id="ARBA00023145"/>
    </source>
</evidence>
<dbReference type="InterPro" id="IPR029055">
    <property type="entry name" value="Ntn_hydrolases_N"/>
</dbReference>
<dbReference type="GO" id="GO:0051603">
    <property type="term" value="P:proteolysis involved in protein catabolic process"/>
    <property type="evidence" value="ECO:0007669"/>
    <property type="project" value="InterPro"/>
</dbReference>
<name>A0AAW1YLI6_RUBAR</name>
<dbReference type="Proteomes" id="UP001457282">
    <property type="component" value="Unassembled WGS sequence"/>
</dbReference>
<reference evidence="2 3" key="1">
    <citation type="journal article" date="2023" name="G3 (Bethesda)">
        <title>A chromosome-length genome assembly and annotation of blackberry (Rubus argutus, cv. 'Hillquist').</title>
        <authorList>
            <person name="Bruna T."/>
            <person name="Aryal R."/>
            <person name="Dudchenko O."/>
            <person name="Sargent D.J."/>
            <person name="Mead D."/>
            <person name="Buti M."/>
            <person name="Cavallini A."/>
            <person name="Hytonen T."/>
            <person name="Andres J."/>
            <person name="Pham M."/>
            <person name="Weisz D."/>
            <person name="Mascagni F."/>
            <person name="Usai G."/>
            <person name="Natali L."/>
            <person name="Bassil N."/>
            <person name="Fernandez G.E."/>
            <person name="Lomsadze A."/>
            <person name="Armour M."/>
            <person name="Olukolu B."/>
            <person name="Poorten T."/>
            <person name="Britton C."/>
            <person name="Davik J."/>
            <person name="Ashrafi H."/>
            <person name="Aiden E.L."/>
            <person name="Borodovsky M."/>
            <person name="Worthington M."/>
        </authorList>
    </citation>
    <scope>NUCLEOTIDE SEQUENCE [LARGE SCALE GENOMIC DNA]</scope>
    <source>
        <strain evidence="2">PI 553951</strain>
    </source>
</reference>
<sequence length="357" mass="40334">MNLSKGTTNFAFKFKGGIVLGTDSRITDISTVNSVERLVIVTDNERKFFQLSSDSNIMCTFMGSRIHWDGMYNEIQKQAPKSVHEAYELAKMYLAEYIKTHSGYIAKYLKRYQEELGFGMLIAGCCESEGYKLCSVSLEGKDIEVIENVDIIVLGSGGWRAQQILQNMKKNMTNEEAIDLGFKALLYATFYDRSSGGDLAGILSPILMHVHKNGVHKEDSNVLDQYYEKYDFMSTEQESLFLVYSTDASEIEIADDEIIRAIWPGGGVNLNQKHGDVITAHLVAKKRDFYFHRLVFDTPQEAEAAYNLIHRKQNNYLPSTVALQNLLTKFVHSGTRTVSLFVAKSSRNLLKEICSMS</sequence>
<keyword evidence="3" id="KW-1185">Reference proteome</keyword>
<evidence type="ECO:0000313" key="3">
    <source>
        <dbReference type="Proteomes" id="UP001457282"/>
    </source>
</evidence>
<proteinExistence type="predicted"/>
<accession>A0AAW1YLI6</accession>
<comment type="caution">
    <text evidence="2">The sequence shown here is derived from an EMBL/GenBank/DDBJ whole genome shotgun (WGS) entry which is preliminary data.</text>
</comment>
<dbReference type="PANTHER" id="PTHR32194">
    <property type="entry name" value="METALLOPROTEASE TLDD"/>
    <property type="match status" value="1"/>
</dbReference>
<organism evidence="2 3">
    <name type="scientific">Rubus argutus</name>
    <name type="common">Southern blackberry</name>
    <dbReference type="NCBI Taxonomy" id="59490"/>
    <lineage>
        <taxon>Eukaryota</taxon>
        <taxon>Viridiplantae</taxon>
        <taxon>Streptophyta</taxon>
        <taxon>Embryophyta</taxon>
        <taxon>Tracheophyta</taxon>
        <taxon>Spermatophyta</taxon>
        <taxon>Magnoliopsida</taxon>
        <taxon>eudicotyledons</taxon>
        <taxon>Gunneridae</taxon>
        <taxon>Pentapetalae</taxon>
        <taxon>rosids</taxon>
        <taxon>fabids</taxon>
        <taxon>Rosales</taxon>
        <taxon>Rosaceae</taxon>
        <taxon>Rosoideae</taxon>
        <taxon>Rosoideae incertae sedis</taxon>
        <taxon>Rubus</taxon>
    </lineage>
</organism>
<evidence type="ECO:0000313" key="2">
    <source>
        <dbReference type="EMBL" id="KAK9949536.1"/>
    </source>
</evidence>
<dbReference type="InterPro" id="IPR023333">
    <property type="entry name" value="Proteasome_suB-type"/>
</dbReference>
<protein>
    <submittedName>
        <fullName evidence="2">Uncharacterized protein</fullName>
    </submittedName>
</protein>
<keyword evidence="1" id="KW-0865">Zymogen</keyword>
<dbReference type="GO" id="GO:0005839">
    <property type="term" value="C:proteasome core complex"/>
    <property type="evidence" value="ECO:0007669"/>
    <property type="project" value="InterPro"/>
</dbReference>
<dbReference type="PANTHER" id="PTHR32194:SF3">
    <property type="entry name" value="PROTEASOME SUBUNIT BETA"/>
    <property type="match status" value="1"/>
</dbReference>
<dbReference type="SUPFAM" id="SSF56235">
    <property type="entry name" value="N-terminal nucleophile aminohydrolases (Ntn hydrolases)"/>
    <property type="match status" value="1"/>
</dbReference>
<dbReference type="AlphaFoldDB" id="A0AAW1YLI6"/>
<dbReference type="GO" id="GO:0005737">
    <property type="term" value="C:cytoplasm"/>
    <property type="evidence" value="ECO:0007669"/>
    <property type="project" value="TreeGrafter"/>
</dbReference>
<gene>
    <name evidence="2" type="ORF">M0R45_005054</name>
</gene>
<dbReference type="Pfam" id="PF00227">
    <property type="entry name" value="Proteasome"/>
    <property type="match status" value="1"/>
</dbReference>
<dbReference type="Gene3D" id="3.60.20.10">
    <property type="entry name" value="Glutamine Phosphoribosylpyrophosphate, subunit 1, domain 1"/>
    <property type="match status" value="1"/>
</dbReference>